<keyword evidence="1" id="KW-0175">Coiled coil</keyword>
<keyword evidence="4" id="KW-1185">Reference proteome</keyword>
<dbReference type="EMBL" id="JFHN01000053">
    <property type="protein sequence ID" value="EXU75048.1"/>
    <property type="molecule type" value="Genomic_DNA"/>
</dbReference>
<gene>
    <name evidence="3" type="ORF">BG55_14350</name>
</gene>
<proteinExistence type="predicted"/>
<evidence type="ECO:0000256" key="1">
    <source>
        <dbReference type="SAM" id="Coils"/>
    </source>
</evidence>
<dbReference type="RefSeq" id="WP_034938417.1">
    <property type="nucleotide sequence ID" value="NZ_JFHN01000053.1"/>
</dbReference>
<feature type="coiled-coil region" evidence="1">
    <location>
        <begin position="1168"/>
        <end position="1195"/>
    </location>
</feature>
<evidence type="ECO:0000256" key="2">
    <source>
        <dbReference type="SAM" id="MobiDB-lite"/>
    </source>
</evidence>
<evidence type="ECO:0000313" key="3">
    <source>
        <dbReference type="EMBL" id="EXU75048.1"/>
    </source>
</evidence>
<name>A0A014N6L4_9GAMM</name>
<dbReference type="PATRIC" id="fig|69222.5.peg.2950"/>
<reference evidence="3 4" key="1">
    <citation type="submission" date="2014-02" db="EMBL/GenBank/DDBJ databases">
        <title>Draft genome of Erwinia mallotivora strain BT-MARDI, a papaya dieback pathogen.</title>
        <authorList>
            <person name="Redzuan R."/>
            <person name="Abu Bakar N."/>
            <person name="Badrun R."/>
            <person name="Mohd Raih M.F."/>
            <person name="Rozano L."/>
            <person name="Mat Amin N."/>
        </authorList>
    </citation>
    <scope>NUCLEOTIDE SEQUENCE [LARGE SCALE GENOMIC DNA]</scope>
    <source>
        <strain evidence="3 4">BT-MARDI</strain>
    </source>
</reference>
<protein>
    <submittedName>
        <fullName evidence="3">Uncharacterized protein</fullName>
    </submittedName>
</protein>
<dbReference type="Proteomes" id="UP000019918">
    <property type="component" value="Unassembled WGS sequence"/>
</dbReference>
<evidence type="ECO:0000313" key="4">
    <source>
        <dbReference type="Proteomes" id="UP000019918"/>
    </source>
</evidence>
<sequence>MYTSSNCTIANASSTSTGISTEKLSSPHSLIQSLSQIVNMPLDITSLKDGTVTVPHQEIKTANATSDIDSALSEFSDQTALISDIEANNCVSESSSLPTLAEKKALYNEFMYYKQSFENPQKMLDELSSRLSSEAMKDIHYVKELKELLPVLKALAGSILTVEGRKKLKKSTLEEINKKEENIREIITISTILSEILYNTDSKTISKNLIERKKILSGELIKRVMQKLSVSSEKRSEEQQKKFKNDIETIINTRPQTILIQERLDHYFSSAFKIIHDSIQKNLRDDIKKINKLARGVYSDIIEPEESINTILTAAGNRILPSPFVLTVKQITDKIDKILTTLDSNIEGVSQILPPFNKPYNEPGQVFYSDGVHLSAFTDRITESALNLFRYAGNTLTDFYHKKINRENLTPFLHSPLRSFSTIQPSDKKRYLVLKSRAESLHADANQLCTATKQLKSAVKLAISSGFQTIPEYKTAKEALLDELNPHAKNLPQAKLFDAVQTVKIVADNIIYRNYDSPFSITPSSLTVEQKDKENKLSAIFKETSGSLDDAANCIIKVVELLQSPVHPGSYASWLNSIKLNIERVLTITVQAPDIIWSGFDSTIGIRRHSKYEYPLKIKRNFQQNFHDISLLPKKAYRPYYVTPNKTRKSKEKIAHFSQIHQSVMPLLNETEKMIVLVRQLDAALIIWRKNNAEGKNILEGLAEKCQSVNLDNINQFWLAAGSVIRKNDIAVYQTGDERRTYKATLSSVLHKQTENIIVAAKRLHDASWQALWEPEGNKIQATLTDLSGQLANIKAGIKGVLEAATGVRIDNNPPEGMVAKDAGEWLTKLKKKYRSIGIPEGDIENMVEDILCYFSHTFTTKDDPKGVLFRRRAELAMQDEENGIIPWPASAEEHLAKTKTRQQYLQSWAEKRITFGIETELLLNHSLGKLFSPVKHSLIAPLRLLKLMLTPLRIEMTRRQMEKVRPGHAVPSSLISEYRSREYFQNSFRLLSMLLPQLPKTIFASALLGYNLNEDKVFRNHFMDRWLSRLPGDAFWITFFAAWQQATVLSVTSGNSLTAEKLFELQHNFESELNTWMKYNENNKSASFIDKNHISLDNLPLLRKIKKSRFTRSLKNENLSLHVNFDENNAIFDQFLEKHYNESNDIDIEKYFFAAEDVYSNNFESKTIFLEKEKKYLEQRLERLLSEKDAFYEKKIANYVYPDSRRRSSFPPILLDDTYENTYMPFPEPKLPENFTDVIESREKRIKSVQDELENVNKQLEELKRHSTGENSEDLKYVAAIHKIEEEINIEPSYLEFKINKLLEIKEYQIRTLSSDPVKNKDEIEILHISIEHLKNRQLINILRNAVVQSYRQDAIRNKFEPQKSYWDIFQAKINTAKIIAQHDNIDIKNMNDESLIDIYDKKIAKEDAEAAEFEYLSMLILWLSNGQFREIYDSDPYNVFLNYYHLKNKYVKDLFSFQNERPSTYIHQEDMRKDFECENRVEYTTQYNDYIDKGSSKFDTENQTPFFLLSLNLSEKELIYPPKSINVYEPIYISESEESSGTNYVYHRPGYLTYIELFDGGIVMISSMNGEFHNIKLSSAELDNLTKNLGMGKDDPNFFSRYCTHNGIEITHNMSHLTHIKEIHADNIRNGLSTVLKIENDKMMESRKLAEESSSVTFSIMSFILPFYREIYYGATDSHHTYDLQSLVLDSAEVTMSLISLGIKMSSISAKAASSIAKFIINNRLAGFPRKEMIKMLIHELPKLGINVAKSTGKAILSETIQILEPIPVSRIYKPLKNHIKNKAGTKFSTHQANTESIGDNIEFDKTTSLHTSHNNTTAKNNIHNESIINQKNSKYRYYKTKQKNAKLKFESALKEKNINILSSSEEKPIADVFLALKEKDYDPKITTFITLDNEKAVDISQVVTVEIDEVTFFIDNNFSKIKPDSLQKSILLTESEWLAFYNEKFQSTRNIILKKTSFNLSKTKQYLDKVNINKNYSLQYLNEIDDKMSFVKISTQRLKLIENQSAAKQMLTTAITQDKITDNARLAPFSEIEIRSKLGNNPSSFSPGYFTSLPDEYGILHGIDGKQYLRFNENFYHFSPIESNFKKGTLLVGNNKIDVIYLKDSWVSDDMSFSGKWPVHTDITMPNIERVNNISYTTCDEKYI</sequence>
<comment type="caution">
    <text evidence="3">The sequence shown here is derived from an EMBL/GenBank/DDBJ whole genome shotgun (WGS) entry which is preliminary data.</text>
</comment>
<accession>A0A014N6L4</accession>
<feature type="region of interest" description="Disordered" evidence="2">
    <location>
        <begin position="1"/>
        <end position="21"/>
    </location>
</feature>
<dbReference type="OrthoDB" id="6631822at2"/>
<feature type="coiled-coil region" evidence="1">
    <location>
        <begin position="1240"/>
        <end position="1274"/>
    </location>
</feature>
<organism evidence="3 4">
    <name type="scientific">Erwinia mallotivora</name>
    <dbReference type="NCBI Taxonomy" id="69222"/>
    <lineage>
        <taxon>Bacteria</taxon>
        <taxon>Pseudomonadati</taxon>
        <taxon>Pseudomonadota</taxon>
        <taxon>Gammaproteobacteria</taxon>
        <taxon>Enterobacterales</taxon>
        <taxon>Erwiniaceae</taxon>
        <taxon>Erwinia</taxon>
    </lineage>
</organism>